<evidence type="ECO:0000313" key="3">
    <source>
        <dbReference type="Proteomes" id="UP000198329"/>
    </source>
</evidence>
<evidence type="ECO:0000313" key="2">
    <source>
        <dbReference type="EMBL" id="ASM53653.1"/>
    </source>
</evidence>
<proteinExistence type="predicted"/>
<name>A0AAC9UH95_9GAMM</name>
<dbReference type="GeneID" id="300941322"/>
<evidence type="ECO:0008006" key="4">
    <source>
        <dbReference type="Google" id="ProtNLM"/>
    </source>
</evidence>
<evidence type="ECO:0000256" key="1">
    <source>
        <dbReference type="SAM" id="SignalP"/>
    </source>
</evidence>
<accession>A0AAC9UH95</accession>
<keyword evidence="3" id="KW-1185">Reference proteome</keyword>
<gene>
    <name evidence="2" type="ORF">PNIG_a1503</name>
</gene>
<keyword evidence="1" id="KW-0732">Signal</keyword>
<dbReference type="Proteomes" id="UP000198329">
    <property type="component" value="Chromosome I"/>
</dbReference>
<reference evidence="2 3" key="1">
    <citation type="submission" date="2015-03" db="EMBL/GenBank/DDBJ databases">
        <authorList>
            <person name="Xie B.-B."/>
            <person name="Rong J.-C."/>
            <person name="Qin Q.-L."/>
            <person name="Zhang Y.-Z."/>
        </authorList>
    </citation>
    <scope>NUCLEOTIDE SEQUENCE [LARGE SCALE GENOMIC DNA]</scope>
    <source>
        <strain evidence="2 3">KMM 661</strain>
    </source>
</reference>
<dbReference type="EMBL" id="CP011036">
    <property type="protein sequence ID" value="ASM53653.1"/>
    <property type="molecule type" value="Genomic_DNA"/>
</dbReference>
<sequence length="63" mass="6657">MNQKTRNTVVASVIAALIAFAAIQAYLTPANADECVLSNIGNAKSDTAAKLVAMSCRNIFNKK</sequence>
<dbReference type="RefSeq" id="WP_089368048.1">
    <property type="nucleotide sequence ID" value="NZ_BJXZ01000002.1"/>
</dbReference>
<dbReference type="AlphaFoldDB" id="A0AAC9UH95"/>
<feature type="chain" id="PRO_5042183178" description="TMhelix containing protein" evidence="1">
    <location>
        <begin position="33"/>
        <end position="63"/>
    </location>
</feature>
<protein>
    <recommendedName>
        <fullName evidence="4">TMhelix containing protein</fullName>
    </recommendedName>
</protein>
<organism evidence="2 3">
    <name type="scientific">Pseudoalteromonas nigrifaciens</name>
    <dbReference type="NCBI Taxonomy" id="28109"/>
    <lineage>
        <taxon>Bacteria</taxon>
        <taxon>Pseudomonadati</taxon>
        <taxon>Pseudomonadota</taxon>
        <taxon>Gammaproteobacteria</taxon>
        <taxon>Alteromonadales</taxon>
        <taxon>Pseudoalteromonadaceae</taxon>
        <taxon>Pseudoalteromonas</taxon>
    </lineage>
</organism>
<feature type="signal peptide" evidence="1">
    <location>
        <begin position="1"/>
        <end position="32"/>
    </location>
</feature>
<dbReference type="KEGG" id="png:PNIG_a1503"/>